<feature type="compositionally biased region" description="Basic and acidic residues" evidence="1">
    <location>
        <begin position="148"/>
        <end position="165"/>
    </location>
</feature>
<dbReference type="AlphaFoldDB" id="A0A654TRQ6"/>
<protein>
    <submittedName>
        <fullName evidence="2">Uncharacterized protein</fullName>
    </submittedName>
</protein>
<sequence>MHHRILGDALLVGGDCAGLVGRHRGHGHFLRPPDHRLGGGGVRVVAAAPTAPGFLVRTCGRGHREARRSRCGALARRVSGRRNRAHSPTIHADGHRRRASPHRRHAGHRTGGGAPVGALSRLGGRYRLSRLPRRQYRSAGRGESVSAGDRDRPGAGEPPDLDRAARRPGTHPQIGAAPR</sequence>
<gene>
    <name evidence="2" type="ORF">ERS007688_03489</name>
</gene>
<evidence type="ECO:0000313" key="2">
    <source>
        <dbReference type="EMBL" id="CFE68589.1"/>
    </source>
</evidence>
<feature type="compositionally biased region" description="Basic residues" evidence="1">
    <location>
        <begin position="127"/>
        <end position="136"/>
    </location>
</feature>
<dbReference type="Proteomes" id="UP000046947">
    <property type="component" value="Unassembled WGS sequence"/>
</dbReference>
<feature type="region of interest" description="Disordered" evidence="1">
    <location>
        <begin position="76"/>
        <end position="179"/>
    </location>
</feature>
<organism evidence="2 3">
    <name type="scientific">Mycobacterium tuberculosis</name>
    <dbReference type="NCBI Taxonomy" id="1773"/>
    <lineage>
        <taxon>Bacteria</taxon>
        <taxon>Bacillati</taxon>
        <taxon>Actinomycetota</taxon>
        <taxon>Actinomycetes</taxon>
        <taxon>Mycobacteriales</taxon>
        <taxon>Mycobacteriaceae</taxon>
        <taxon>Mycobacterium</taxon>
        <taxon>Mycobacterium tuberculosis complex</taxon>
    </lineage>
</organism>
<accession>A0A654TRQ6</accession>
<evidence type="ECO:0000313" key="3">
    <source>
        <dbReference type="Proteomes" id="UP000046947"/>
    </source>
</evidence>
<evidence type="ECO:0000256" key="1">
    <source>
        <dbReference type="SAM" id="MobiDB-lite"/>
    </source>
</evidence>
<proteinExistence type="predicted"/>
<dbReference type="EMBL" id="CFOH01000763">
    <property type="protein sequence ID" value="CFE68589.1"/>
    <property type="molecule type" value="Genomic_DNA"/>
</dbReference>
<reference evidence="2 3" key="1">
    <citation type="submission" date="2015-03" db="EMBL/GenBank/DDBJ databases">
        <authorList>
            <consortium name="Pathogen Informatics"/>
        </authorList>
    </citation>
    <scope>NUCLEOTIDE SEQUENCE [LARGE SCALE GENOMIC DNA]</scope>
    <source>
        <strain evidence="2 3">H09601792</strain>
    </source>
</reference>
<name>A0A654TRQ6_MYCTX</name>
<feature type="compositionally biased region" description="Basic residues" evidence="1">
    <location>
        <begin position="94"/>
        <end position="108"/>
    </location>
</feature>